<dbReference type="Pfam" id="PF24993">
    <property type="entry name" value="GNC1_N"/>
    <property type="match status" value="1"/>
</dbReference>
<dbReference type="EMBL" id="KI925467">
    <property type="protein sequence ID" value="ETW74743.1"/>
    <property type="molecule type" value="Genomic_DNA"/>
</dbReference>
<dbReference type="InterPro" id="IPR016024">
    <property type="entry name" value="ARM-type_fold"/>
</dbReference>
<dbReference type="GO" id="GO:0005829">
    <property type="term" value="C:cytosol"/>
    <property type="evidence" value="ECO:0007669"/>
    <property type="project" value="TreeGrafter"/>
</dbReference>
<evidence type="ECO:0000256" key="3">
    <source>
        <dbReference type="PROSITE-ProRule" id="PRU00103"/>
    </source>
</evidence>
<dbReference type="PROSITE" id="PS50077">
    <property type="entry name" value="HEAT_REPEAT"/>
    <property type="match status" value="3"/>
</dbReference>
<evidence type="ECO:0000256" key="1">
    <source>
        <dbReference type="ARBA" id="ARBA00007366"/>
    </source>
</evidence>
<dbReference type="eggNOG" id="KOG1242">
    <property type="taxonomic scope" value="Eukaryota"/>
</dbReference>
<dbReference type="PANTHER" id="PTHR23346">
    <property type="entry name" value="TRANSLATIONAL ACTIVATOR GCN1-RELATED"/>
    <property type="match status" value="1"/>
</dbReference>
<comment type="similarity">
    <text evidence="1">Belongs to the GCN1 family.</text>
</comment>
<evidence type="ECO:0000313" key="6">
    <source>
        <dbReference type="Proteomes" id="UP000030671"/>
    </source>
</evidence>
<reference evidence="5 6" key="1">
    <citation type="journal article" date="2012" name="New Phytol.">
        <title>Insight into trade-off between wood decay and parasitism from the genome of a fungal forest pathogen.</title>
        <authorList>
            <person name="Olson A."/>
            <person name="Aerts A."/>
            <person name="Asiegbu F."/>
            <person name="Belbahri L."/>
            <person name="Bouzid O."/>
            <person name="Broberg A."/>
            <person name="Canback B."/>
            <person name="Coutinho P.M."/>
            <person name="Cullen D."/>
            <person name="Dalman K."/>
            <person name="Deflorio G."/>
            <person name="van Diepen L.T."/>
            <person name="Dunand C."/>
            <person name="Duplessis S."/>
            <person name="Durling M."/>
            <person name="Gonthier P."/>
            <person name="Grimwood J."/>
            <person name="Fossdal C.G."/>
            <person name="Hansson D."/>
            <person name="Henrissat B."/>
            <person name="Hietala A."/>
            <person name="Himmelstrand K."/>
            <person name="Hoffmeister D."/>
            <person name="Hogberg N."/>
            <person name="James T.Y."/>
            <person name="Karlsson M."/>
            <person name="Kohler A."/>
            <person name="Kues U."/>
            <person name="Lee Y.H."/>
            <person name="Lin Y.C."/>
            <person name="Lind M."/>
            <person name="Lindquist E."/>
            <person name="Lombard V."/>
            <person name="Lucas S."/>
            <person name="Lunden K."/>
            <person name="Morin E."/>
            <person name="Murat C."/>
            <person name="Park J."/>
            <person name="Raffaello T."/>
            <person name="Rouze P."/>
            <person name="Salamov A."/>
            <person name="Schmutz J."/>
            <person name="Solheim H."/>
            <person name="Stahlberg J."/>
            <person name="Velez H."/>
            <person name="de Vries R.P."/>
            <person name="Wiebenga A."/>
            <person name="Woodward S."/>
            <person name="Yakovlev I."/>
            <person name="Garbelotto M."/>
            <person name="Martin F."/>
            <person name="Grigoriev I.V."/>
            <person name="Stenlid J."/>
        </authorList>
    </citation>
    <scope>NUCLEOTIDE SEQUENCE [LARGE SCALE GENOMIC DNA]</scope>
    <source>
        <strain evidence="5 6">TC 32-1</strain>
    </source>
</reference>
<sequence length="2589" mass="283959">MDFLQALLPDIEQWIGSTSLDEMESAEGSYVWHRDCVLEQWSPGLEYAHNTLLTSKTSVRVQFLQEELLSLSRRDDLNLSQTLDIFKLLTETYPRYVDHASRGAVEAVGLELVRVDEAREEKLGVLEQIVGWISIEVGRISKGTTSYAPSDMFVLLGWCCGLYAVCVEIDKHFVSSHSWNLLTGSLALLVDTLMNPTTCAKPSMKKSVLVRTRRALRSVRDNNHDRRGCAAVLTYLKAPQYLMDLLNTLILHSKSSSSPLASIPLLGIAVDVVGHLKTVKDQSLKSVPENIKIEIITLYSSSILMARTIVSSHVLTSLKGFLQTLSESDFSHQILPTMEKALLRSPEYALEVTREFFNVYPHTLDVETFRQILTPTLSCSKSANSLVRSGSTLLFKIIIGRSSPDSVEFAATELLNLAKANTSSGPDRQILYIMLGSLLPSETVSRSMLQIAPALIVKDTRDVTISALGSALASHVLFHLRENRPLPPGTLASLVSGMQSTKPAIRRAFLSLVGDAFWELGSVSTEESQHLAKAVFQAFEASLKAVAANPLTGALDGYVALGILLGPFSRSGAFEDAIARNAIVQSISATSSKPSFLLWDKVYLKINNEEEQTWLLRALTSTLMFYHKELSSNQSFRTQLGSAFLHLAVDCQSPEFRRQTISTVNRVASFSPQVVNAVVHDALLAHVVRGKAFSLKQQNGTSDDHQPTRNTQPRLMAFLSASVSFSDDVDTFKREELLSDLVILGHHPSICGNSRQAWIELCQKAQVDPRSLVNHQLDKLFQIILDASEDDGKSESIRIRESSYRAFTTLAFVSPDTVLPRIMEQLRTDLDSDVKTLSNTDVDIWSAPEGTPFIDVLLLKKAPETQTKGKGADLAKWDAEIRKSLAGKKNVAAPILSKQDAALVKAQVEKESQIRRRVTGIKTRLERGLQVISHLVSGNIDGLHEHVSDLAGLLLYGGSLGKGSALVGRSSFDTYLDLSKCCSVRLDTFGTWTGIATLRSLEMAAVPEELKTEPINELLTRVLYRLRSLSEQTPLDSATFSYIFPLLRQVLFQGGIGLNEEDDPLEQVSLSLSIIKFHCGEFNDAAFPRFQIIEGLLHAMRHQLKLSKEASSTLIELSQAIYPNATKDETALLLRGTLSQEAHVRTSCLQALQPFDLTDLDWSPALLVAVHDSDEQNARLAGHIWEDNGLDIPESYLPDLLTFLDHENAYVRTSAAAAFIEAVDHWPSSTTSTLIALQDLYRDKAKILAPEFDQYGMLVEQSLDRTDPWQARLAIAEAFQHLAPLFTKADVAPFFEFLIKHEALGDRNADVRRGTLDAGNIVIDHHGSAHLTDLIHTFEDHLAQSNTSSETADYIQEAVVILFGRVARHLDVTDSRLPTIVTRLVEALKTPSEQVQFAVSDCLAPLVKLTKSSVSTLVDQLFDELFGAPKYAARRGAAYGLAGVIKGVGISGMKEFDILTRLRTATEDKKQYEPRQGAMFALETFSSTLGRLFEPYAIHALPLLLTSFGDSIPDVREAATDAARVIMGNMSGYGVKLILPDLLSGLDEKQWRTKKGSIELLGMMAYCAPRQLSQSLPIIIPRLTGVLTDSHAQVRAGANKSLKQFGEVISNPEIQVLVPIFLKAMVDPSKTPNALSSLLKTSFVHYIDHSSLALVIPILERGLRERSADTKRKAAQIVGNLASLTDSKDFVPYLSSLLPMVHIVLVDPVPEARATAAKALGTLVERLGEVHFPDLVPSLIRTLKTDTSGVDRQGAAQGLSEVLSGLGMERLEGLLPDIIANAQSPRSTVREGFMSLLVFLPATFGTRFQPHLPKIISPILSGLSDTEEYVREAAMRAGRMIVTNYSSRAIDLLLPELEHGMFDPGWRIRQSSITLVGELLFKVSGISGKSEIEEDDDGVDVAVAETSRKALTEVLGAERRDRILSALYLARQDAIHAVRQSSIHIWKVLVANTPRTVREILPELVSQVLLLLSSSEFDQQETAARTTAELCRKFGEKVMGEIVTTLRNKSTSPDSRTRRSVCLMLCEVLTSSNDAQREGHEDDIISMVRTSLVDDDSSVRSAAAKAFDVLQEHLGAKAIDQTIPTLLEALRQPGESSGTALKALKEVMSVRASTVFPVLIPTLTTTPMTVFNARALASLVTVAGNALSRRLSVILGTLVKANESLDDQPDEDLQEAIEEAIKSLLASVNDPEGLNTLMLLLLGWVKHDDPKRRISASKYFALFCQVSELDSSLYRVDWIRQLVSSLDDRDIAVHTAAWNAFDIFVKSIPKDELEPLVVPLRRTIEGTGGPGSTVPGYSLPKGIAPFVPIVIAGLTTGSNEQREQAAYAIGDLVERTEQNAMKPFVVPFTGPLIRVATQATTYPPAVKTAILSALMTMLERIPAFVKPFFPQLQRTFVKSTSDAASAVVRTKAGQALGVLMKNQPRVDPVVAELITGARSNDDSIAGSLILALANVVRSGGDNVGEKAKESALEVVADAFKESHDEHYLQSIAQLFASLSLHPKLVQPIVETYLTGGTPPNILSSHCILAVLSPSDGNDPEIDIYSVFHDLRNVLQKLQENIGTDKPSIARPAREARDLLKRLDETLHGS</sequence>
<dbReference type="RefSeq" id="XP_009553230.1">
    <property type="nucleotide sequence ID" value="XM_009554935.1"/>
</dbReference>
<keyword evidence="2" id="KW-0677">Repeat</keyword>
<dbReference type="InterPro" id="IPR011989">
    <property type="entry name" value="ARM-like"/>
</dbReference>
<dbReference type="Pfam" id="PF24984">
    <property type="entry name" value="HEAT_EF3_GNC1"/>
    <property type="match status" value="1"/>
</dbReference>
<dbReference type="SMART" id="SM01349">
    <property type="entry name" value="TOG"/>
    <property type="match status" value="1"/>
</dbReference>
<dbReference type="Pfam" id="PF24987">
    <property type="entry name" value="HEAT_EF3_N"/>
    <property type="match status" value="2"/>
</dbReference>
<evidence type="ECO:0000256" key="2">
    <source>
        <dbReference type="ARBA" id="ARBA00022737"/>
    </source>
</evidence>
<dbReference type="KEGG" id="hir:HETIRDRAFT_437297"/>
<dbReference type="Gene3D" id="1.25.10.10">
    <property type="entry name" value="Leucine-rich Repeat Variant"/>
    <property type="match status" value="6"/>
</dbReference>
<feature type="domain" description="TOG" evidence="4">
    <location>
        <begin position="1402"/>
        <end position="1637"/>
    </location>
</feature>
<feature type="repeat" description="HEAT" evidence="3">
    <location>
        <begin position="2044"/>
        <end position="2082"/>
    </location>
</feature>
<dbReference type="InterPro" id="IPR034085">
    <property type="entry name" value="TOG"/>
</dbReference>
<dbReference type="FunCoup" id="W4JMI6">
    <property type="interactions" value="835"/>
</dbReference>
<dbReference type="InParanoid" id="W4JMI6"/>
<dbReference type="STRING" id="747525.W4JMI6"/>
<dbReference type="PANTHER" id="PTHR23346:SF7">
    <property type="entry name" value="STALLED RIBOSOME SENSOR GCN1"/>
    <property type="match status" value="1"/>
</dbReference>
<dbReference type="Pfam" id="PF24916">
    <property type="entry name" value="HEAT_GCN1_fung"/>
    <property type="match status" value="1"/>
</dbReference>
<dbReference type="SUPFAM" id="SSF48371">
    <property type="entry name" value="ARM repeat"/>
    <property type="match status" value="4"/>
</dbReference>
<dbReference type="Pfam" id="PF23271">
    <property type="entry name" value="HEAT_GCN1"/>
    <property type="match status" value="2"/>
</dbReference>
<proteinExistence type="inferred from homology"/>
<dbReference type="GO" id="GO:0019887">
    <property type="term" value="F:protein kinase regulator activity"/>
    <property type="evidence" value="ECO:0007669"/>
    <property type="project" value="TreeGrafter"/>
</dbReference>
<protein>
    <recommendedName>
        <fullName evidence="4">TOG domain-containing protein</fullName>
    </recommendedName>
</protein>
<dbReference type="Proteomes" id="UP000030671">
    <property type="component" value="Unassembled WGS sequence"/>
</dbReference>
<feature type="repeat" description="HEAT" evidence="3">
    <location>
        <begin position="1579"/>
        <end position="1615"/>
    </location>
</feature>
<dbReference type="GO" id="GO:0006417">
    <property type="term" value="P:regulation of translation"/>
    <property type="evidence" value="ECO:0007669"/>
    <property type="project" value="TreeGrafter"/>
</dbReference>
<dbReference type="Pfam" id="PF12074">
    <property type="entry name" value="Gcn1_N"/>
    <property type="match status" value="1"/>
</dbReference>
<dbReference type="GeneID" id="20674945"/>
<accession>W4JMI6</accession>
<dbReference type="GO" id="GO:0034198">
    <property type="term" value="P:cellular response to amino acid starvation"/>
    <property type="evidence" value="ECO:0007669"/>
    <property type="project" value="TreeGrafter"/>
</dbReference>
<evidence type="ECO:0000259" key="4">
    <source>
        <dbReference type="SMART" id="SM01349"/>
    </source>
</evidence>
<keyword evidence="6" id="KW-1185">Reference proteome</keyword>
<dbReference type="InterPro" id="IPR056810">
    <property type="entry name" value="GNC1-like_N"/>
</dbReference>
<gene>
    <name evidence="5" type="ORF">HETIRDRAFT_437297</name>
</gene>
<dbReference type="InterPro" id="IPR056809">
    <property type="entry name" value="HEAT_GCN1_fung"/>
</dbReference>
<dbReference type="InterPro" id="IPR057546">
    <property type="entry name" value="HEAT_GCN1"/>
</dbReference>
<dbReference type="InterPro" id="IPR021133">
    <property type="entry name" value="HEAT_type_2"/>
</dbReference>
<dbReference type="OrthoDB" id="5148094at2759"/>
<evidence type="ECO:0000313" key="5">
    <source>
        <dbReference type="EMBL" id="ETW74743.1"/>
    </source>
</evidence>
<name>W4JMI6_HETIT</name>
<organism evidence="5 6">
    <name type="scientific">Heterobasidion irregulare (strain TC 32-1)</name>
    <dbReference type="NCBI Taxonomy" id="747525"/>
    <lineage>
        <taxon>Eukaryota</taxon>
        <taxon>Fungi</taxon>
        <taxon>Dikarya</taxon>
        <taxon>Basidiomycota</taxon>
        <taxon>Agaricomycotina</taxon>
        <taxon>Agaricomycetes</taxon>
        <taxon>Russulales</taxon>
        <taxon>Bondarzewiaceae</taxon>
        <taxon>Heterobasidion</taxon>
        <taxon>Heterobasidion annosum species complex</taxon>
    </lineage>
</organism>
<feature type="repeat" description="HEAT" evidence="3">
    <location>
        <begin position="1697"/>
        <end position="1735"/>
    </location>
</feature>
<dbReference type="InterPro" id="IPR022716">
    <property type="entry name" value="Gcn1_N"/>
</dbReference>
<dbReference type="HOGENOM" id="CLU_000504_2_0_1"/>